<dbReference type="AlphaFoldDB" id="A0A2N5M867"/>
<dbReference type="InterPro" id="IPR003593">
    <property type="entry name" value="AAA+_ATPase"/>
</dbReference>
<keyword evidence="4 7" id="KW-0347">Helicase</keyword>
<keyword evidence="5" id="KW-0067">ATP-binding</keyword>
<dbReference type="Gene3D" id="3.40.50.300">
    <property type="entry name" value="P-loop containing nucleotide triphosphate hydrolases"/>
    <property type="match status" value="2"/>
</dbReference>
<comment type="similarity">
    <text evidence="1">Belongs to the DNA2/NAM7 helicase family.</text>
</comment>
<dbReference type="Proteomes" id="UP000234748">
    <property type="component" value="Unassembled WGS sequence"/>
</dbReference>
<dbReference type="PANTHER" id="PTHR43788:SF8">
    <property type="entry name" value="DNA-BINDING PROTEIN SMUBP-2"/>
    <property type="match status" value="1"/>
</dbReference>
<dbReference type="InterPro" id="IPR041677">
    <property type="entry name" value="DNA2/NAM7_AAA_11"/>
</dbReference>
<keyword evidence="2" id="KW-0547">Nucleotide-binding</keyword>
<evidence type="ECO:0000259" key="6">
    <source>
        <dbReference type="SMART" id="SM00382"/>
    </source>
</evidence>
<accession>A0A2N5M867</accession>
<evidence type="ECO:0000256" key="1">
    <source>
        <dbReference type="ARBA" id="ARBA00007913"/>
    </source>
</evidence>
<dbReference type="InterPro" id="IPR047187">
    <property type="entry name" value="SF1_C_Upf1"/>
</dbReference>
<evidence type="ECO:0000256" key="5">
    <source>
        <dbReference type="ARBA" id="ARBA00022840"/>
    </source>
</evidence>
<keyword evidence="8" id="KW-1185">Reference proteome</keyword>
<keyword evidence="3" id="KW-0378">Hydrolase</keyword>
<evidence type="ECO:0000256" key="3">
    <source>
        <dbReference type="ARBA" id="ARBA00022801"/>
    </source>
</evidence>
<organism evidence="7 8">
    <name type="scientific">Peribacillus deserti</name>
    <dbReference type="NCBI Taxonomy" id="673318"/>
    <lineage>
        <taxon>Bacteria</taxon>
        <taxon>Bacillati</taxon>
        <taxon>Bacillota</taxon>
        <taxon>Bacilli</taxon>
        <taxon>Bacillales</taxon>
        <taxon>Bacillaceae</taxon>
        <taxon>Peribacillus</taxon>
    </lineage>
</organism>
<dbReference type="Pfam" id="PF13087">
    <property type="entry name" value="AAA_12"/>
    <property type="match status" value="1"/>
</dbReference>
<comment type="caution">
    <text evidence="7">The sequence shown here is derived from an EMBL/GenBank/DDBJ whole genome shotgun (WGS) entry which is preliminary data.</text>
</comment>
<evidence type="ECO:0000256" key="2">
    <source>
        <dbReference type="ARBA" id="ARBA00022741"/>
    </source>
</evidence>
<dbReference type="CDD" id="cd18808">
    <property type="entry name" value="SF1_C_Upf1"/>
    <property type="match status" value="1"/>
</dbReference>
<gene>
    <name evidence="7" type="ORF">CUU66_06915</name>
</gene>
<dbReference type="InterPro" id="IPR041679">
    <property type="entry name" value="DNA2/NAM7-like_C"/>
</dbReference>
<name>A0A2N5M867_9BACI</name>
<dbReference type="EMBL" id="PGUY01000020">
    <property type="protein sequence ID" value="PLT30571.1"/>
    <property type="molecule type" value="Genomic_DNA"/>
</dbReference>
<dbReference type="RefSeq" id="WP_101640945.1">
    <property type="nucleotide sequence ID" value="NZ_PGUY01000020.1"/>
</dbReference>
<evidence type="ECO:0000256" key="4">
    <source>
        <dbReference type="ARBA" id="ARBA00022806"/>
    </source>
</evidence>
<feature type="domain" description="AAA+ ATPase" evidence="6">
    <location>
        <begin position="158"/>
        <end position="386"/>
    </location>
</feature>
<dbReference type="SUPFAM" id="SSF52540">
    <property type="entry name" value="P-loop containing nucleoside triphosphate hydrolases"/>
    <property type="match status" value="1"/>
</dbReference>
<dbReference type="Pfam" id="PF13086">
    <property type="entry name" value="AAA_11"/>
    <property type="match status" value="1"/>
</dbReference>
<protein>
    <submittedName>
        <fullName evidence="7">DNA helicase</fullName>
    </submittedName>
</protein>
<reference evidence="7 8" key="1">
    <citation type="submission" date="2017-11" db="EMBL/GenBank/DDBJ databases">
        <title>Comparitive Functional Genomics of Dry Heat Resistant strains isolated from the Viking Spacecraft.</title>
        <authorList>
            <person name="Seuylemezian A."/>
            <person name="Cooper K."/>
            <person name="Vaishampayan P."/>
        </authorList>
    </citation>
    <scope>NUCLEOTIDE SEQUENCE [LARGE SCALE GENOMIC DNA]</scope>
    <source>
        <strain evidence="7 8">V1-29</strain>
    </source>
</reference>
<dbReference type="InterPro" id="IPR050534">
    <property type="entry name" value="Coronavir_polyprotein_1ab"/>
</dbReference>
<dbReference type="GO" id="GO:0005524">
    <property type="term" value="F:ATP binding"/>
    <property type="evidence" value="ECO:0007669"/>
    <property type="project" value="UniProtKB-KW"/>
</dbReference>
<dbReference type="OrthoDB" id="9757917at2"/>
<dbReference type="PANTHER" id="PTHR43788">
    <property type="entry name" value="DNA2/NAM7 HELICASE FAMILY MEMBER"/>
    <property type="match status" value="1"/>
</dbReference>
<evidence type="ECO:0000313" key="8">
    <source>
        <dbReference type="Proteomes" id="UP000234748"/>
    </source>
</evidence>
<dbReference type="SMART" id="SM00382">
    <property type="entry name" value="AAA"/>
    <property type="match status" value="1"/>
</dbReference>
<dbReference type="GO" id="GO:0043139">
    <property type="term" value="F:5'-3' DNA helicase activity"/>
    <property type="evidence" value="ECO:0007669"/>
    <property type="project" value="TreeGrafter"/>
</dbReference>
<sequence>MISTKRYISEWQNALRAEIFHLKKYGSTKYFVKNGRLLSGGDEYTYYFDSSDFLRIPAGTVVRLEWGSLSEEGRLLSSEGKSAILSFARSLGDLVDEAFIYYDPWKLLDELSSRFDEMKESKRKRSRIKYLMNPDPVSKHPQDSIKNDLHELILRSKYNPATFVWGPPGTGKTYTLARVAANKYSKNQRVLILSHSNQAVDVLMAEISSFLKKKGKFKEGEILRYGSNAGEKLDESITVQNLLEKRHPSLAEKRVTLLEERKLLKQDLSGSFSQRDSSRLLELETQIAGVLEKVRTKELEFVKEAEIIGTTLAKAASDPAVYEKEYDIVIVDEISQAYIPQAAFAASLGKRIIVCGDFMQLPPIASSRHPLVDKWLKTDIYHEAGVTAGVREGKLHAQLFLLQEQRRMHPDISAFTNRYIYQSLVSDFEGVKANREKNTALAPFPEKASVLLDSSWSGEHCITDRISSSRMNIWHVFLSFQAIHEAYTAGARSIGYVTPYRAQAALMDVLLQDLYREELSDADIIAATVHRFQGSEREQMIFDTVDAYPANRPGMLLTGKDSERLINVAVTRSKSKFIHVSDLNFLRSMVYPNKTIRQLADYQHQHNHSVTQQDIGRWISHHHPKLQWFHARNLEKLKTDVAAAKSSLILSLPAGSFLPQEWSDIINRKGSGVKTTVISKDSCEEVFKAEKYISSDIPFPFLIIDQRLLWYGMPVEAAKRIKPPSAAVRLDSQAFVQHLLSVLPDR</sequence>
<proteinExistence type="inferred from homology"/>
<dbReference type="InterPro" id="IPR027417">
    <property type="entry name" value="P-loop_NTPase"/>
</dbReference>
<evidence type="ECO:0000313" key="7">
    <source>
        <dbReference type="EMBL" id="PLT30571.1"/>
    </source>
</evidence>
<dbReference type="GO" id="GO:0016787">
    <property type="term" value="F:hydrolase activity"/>
    <property type="evidence" value="ECO:0007669"/>
    <property type="project" value="UniProtKB-KW"/>
</dbReference>